<dbReference type="EMBL" id="CP010552">
    <property type="protein sequence ID" value="ALE52016.1"/>
    <property type="molecule type" value="Genomic_DNA"/>
</dbReference>
<dbReference type="KEGG" id="tho:SP60_01430"/>
<name>A0A0M5LEK0_9GAMM</name>
<accession>A0A0M5LEK0</accession>
<dbReference type="OrthoDB" id="9795846at2"/>
<gene>
    <name evidence="1" type="ORF">SP60_01430</name>
</gene>
<dbReference type="Proteomes" id="UP000058020">
    <property type="component" value="Chromosome"/>
</dbReference>
<evidence type="ECO:0008006" key="3">
    <source>
        <dbReference type="Google" id="ProtNLM"/>
    </source>
</evidence>
<evidence type="ECO:0000313" key="1">
    <source>
        <dbReference type="EMBL" id="ALE52016.1"/>
    </source>
</evidence>
<keyword evidence="2" id="KW-1185">Reference proteome</keyword>
<organism evidence="1 2">
    <name type="scientific">Candidatus Thioglobus autotrophicus</name>
    <dbReference type="NCBI Taxonomy" id="1705394"/>
    <lineage>
        <taxon>Bacteria</taxon>
        <taxon>Pseudomonadati</taxon>
        <taxon>Pseudomonadota</taxon>
        <taxon>Gammaproteobacteria</taxon>
        <taxon>Candidatus Pseudothioglobaceae</taxon>
        <taxon>Candidatus Thioglobus</taxon>
    </lineage>
</organism>
<dbReference type="RefSeq" id="WP_053950944.1">
    <property type="nucleotide sequence ID" value="NZ_CP010552.1"/>
</dbReference>
<protein>
    <recommendedName>
        <fullName evidence="3">Segregation and condensation protein A</fullName>
    </recommendedName>
</protein>
<dbReference type="STRING" id="1705394.SP60_01430"/>
<reference evidence="1 2" key="1">
    <citation type="journal article" date="2015" name="Genome Announc.">
        <title>Genome Sequence of 'Candidatus Thioglobus autotrophica' Strain EF1, a Chemoautotroph from the SUP05 Clade of Marine Gammaproteobacteria.</title>
        <authorList>
            <person name="Shah V."/>
            <person name="Morris R.M."/>
        </authorList>
    </citation>
    <scope>NUCLEOTIDE SEQUENCE [LARGE SCALE GENOMIC DNA]</scope>
    <source>
        <strain evidence="1 2">EF1</strain>
    </source>
</reference>
<proteinExistence type="predicted"/>
<sequence length="93" mass="10640">MSDKTTPEFEVRLLNAMRKTLISVAKDTMTKPGLRHPLTENTQKMITDCLNLVISRQTEIEKQSGTHTKMKPVYTDEQTVQSFSIDDLKKTLN</sequence>
<dbReference type="AlphaFoldDB" id="A0A0M5LEK0"/>
<evidence type="ECO:0000313" key="2">
    <source>
        <dbReference type="Proteomes" id="UP000058020"/>
    </source>
</evidence>